<dbReference type="RefSeq" id="WP_244855906.1">
    <property type="nucleotide sequence ID" value="NZ_BAAAEC010000010.1"/>
</dbReference>
<dbReference type="Proteomes" id="UP000255008">
    <property type="component" value="Unassembled WGS sequence"/>
</dbReference>
<feature type="region of interest" description="Disordered" evidence="1">
    <location>
        <begin position="77"/>
        <end position="111"/>
    </location>
</feature>
<comment type="caution">
    <text evidence="3">The sequence shown here is derived from an EMBL/GenBank/DDBJ whole genome shotgun (WGS) entry which is preliminary data.</text>
</comment>
<gene>
    <name evidence="3" type="ORF">NCTC10894_03093</name>
</gene>
<dbReference type="EMBL" id="UGVE01000001">
    <property type="protein sequence ID" value="SUD98700.1"/>
    <property type="molecule type" value="Genomic_DNA"/>
</dbReference>
<keyword evidence="2" id="KW-0812">Transmembrane</keyword>
<name>A0AAJ4ZNQ2_9RALS</name>
<evidence type="ECO:0000256" key="1">
    <source>
        <dbReference type="SAM" id="MobiDB-lite"/>
    </source>
</evidence>
<evidence type="ECO:0000256" key="2">
    <source>
        <dbReference type="SAM" id="Phobius"/>
    </source>
</evidence>
<feature type="compositionally biased region" description="Polar residues" evidence="1">
    <location>
        <begin position="77"/>
        <end position="90"/>
    </location>
</feature>
<feature type="transmembrane region" description="Helical" evidence="2">
    <location>
        <begin position="40"/>
        <end position="61"/>
    </location>
</feature>
<keyword evidence="2" id="KW-0472">Membrane</keyword>
<protein>
    <submittedName>
        <fullName evidence="3">Uncharacterized protein</fullName>
    </submittedName>
</protein>
<keyword evidence="2" id="KW-1133">Transmembrane helix</keyword>
<sequence length="319" mass="35098">MGVQDRDWFRDRREPQLRNPDWQKEYARWYGKPPQGAKQGVHWIVSLMVWVAVLLVVYIAAKQLRLTGNGAAVPSQQAASTQPALTTAPPQRQPMAPVQQPTARNTTPPAGVNKCVINGQTVYTEAPCGQAMRALVGNAPTEALGNARQREMEEAAAAAKRAEEQLARQWDQRMAQRDPSIAFVVLGGGTLGYWVNEHYLKPLGRPEAHIYDNDVAAYGDSIAQVNARGDGSIGFLTQKREIENYLHPDAIAEGLNLNVAFGDQDDVPAIISGQTGWNTNTVKKKLARYAFPKMTAARIRARDPGGEVEGWLRRIAVVP</sequence>
<dbReference type="AlphaFoldDB" id="A0AAJ4ZNQ2"/>
<reference evidence="3 4" key="1">
    <citation type="submission" date="2018-06" db="EMBL/GenBank/DDBJ databases">
        <authorList>
            <consortium name="Pathogen Informatics"/>
            <person name="Doyle S."/>
        </authorList>
    </citation>
    <scope>NUCLEOTIDE SEQUENCE [LARGE SCALE GENOMIC DNA]</scope>
    <source>
        <strain evidence="3 4">NCTC10894</strain>
    </source>
</reference>
<proteinExistence type="predicted"/>
<organism evidence="3 4">
    <name type="scientific">Ralstonia mannitolilytica</name>
    <dbReference type="NCBI Taxonomy" id="105219"/>
    <lineage>
        <taxon>Bacteria</taxon>
        <taxon>Pseudomonadati</taxon>
        <taxon>Pseudomonadota</taxon>
        <taxon>Betaproteobacteria</taxon>
        <taxon>Burkholderiales</taxon>
        <taxon>Burkholderiaceae</taxon>
        <taxon>Ralstonia</taxon>
    </lineage>
</organism>
<evidence type="ECO:0000313" key="4">
    <source>
        <dbReference type="Proteomes" id="UP000255008"/>
    </source>
</evidence>
<evidence type="ECO:0000313" key="3">
    <source>
        <dbReference type="EMBL" id="SUD98700.1"/>
    </source>
</evidence>
<accession>A0AAJ4ZNQ2</accession>
<feature type="compositionally biased region" description="Polar residues" evidence="1">
    <location>
        <begin position="99"/>
        <end position="108"/>
    </location>
</feature>